<evidence type="ECO:0000313" key="2">
    <source>
        <dbReference type="EMBL" id="OMJ96185.1"/>
    </source>
</evidence>
<dbReference type="AlphaFoldDB" id="A0A1R2D4J8"/>
<gene>
    <name evidence="2" type="ORF">SteCoe_370</name>
</gene>
<keyword evidence="1" id="KW-0812">Transmembrane</keyword>
<keyword evidence="1" id="KW-1133">Transmembrane helix</keyword>
<proteinExistence type="predicted"/>
<dbReference type="InterPro" id="IPR036770">
    <property type="entry name" value="Ankyrin_rpt-contain_sf"/>
</dbReference>
<evidence type="ECO:0000313" key="3">
    <source>
        <dbReference type="Proteomes" id="UP000187209"/>
    </source>
</evidence>
<dbReference type="SUPFAM" id="SSF48403">
    <property type="entry name" value="Ankyrin repeat"/>
    <property type="match status" value="1"/>
</dbReference>
<feature type="transmembrane region" description="Helical" evidence="1">
    <location>
        <begin position="53"/>
        <end position="74"/>
    </location>
</feature>
<evidence type="ECO:0000256" key="1">
    <source>
        <dbReference type="SAM" id="Phobius"/>
    </source>
</evidence>
<keyword evidence="3" id="KW-1185">Reference proteome</keyword>
<feature type="transmembrane region" description="Helical" evidence="1">
    <location>
        <begin position="12"/>
        <end position="32"/>
    </location>
</feature>
<keyword evidence="1" id="KW-0472">Membrane</keyword>
<organism evidence="2 3">
    <name type="scientific">Stentor coeruleus</name>
    <dbReference type="NCBI Taxonomy" id="5963"/>
    <lineage>
        <taxon>Eukaryota</taxon>
        <taxon>Sar</taxon>
        <taxon>Alveolata</taxon>
        <taxon>Ciliophora</taxon>
        <taxon>Postciliodesmatophora</taxon>
        <taxon>Heterotrichea</taxon>
        <taxon>Heterotrichida</taxon>
        <taxon>Stentoridae</taxon>
        <taxon>Stentor</taxon>
    </lineage>
</organism>
<dbReference type="EMBL" id="MPUH01000003">
    <property type="protein sequence ID" value="OMJ96185.1"/>
    <property type="molecule type" value="Genomic_DNA"/>
</dbReference>
<reference evidence="2 3" key="1">
    <citation type="submission" date="2016-11" db="EMBL/GenBank/DDBJ databases">
        <title>The macronuclear genome of Stentor coeruleus: a giant cell with tiny introns.</title>
        <authorList>
            <person name="Slabodnick M."/>
            <person name="Ruby J.G."/>
            <person name="Reiff S.B."/>
            <person name="Swart E.C."/>
            <person name="Gosai S."/>
            <person name="Prabakaran S."/>
            <person name="Witkowska E."/>
            <person name="Larue G.E."/>
            <person name="Fisher S."/>
            <person name="Freeman R.M."/>
            <person name="Gunawardena J."/>
            <person name="Chu W."/>
            <person name="Stover N.A."/>
            <person name="Gregory B.D."/>
            <person name="Nowacki M."/>
            <person name="Derisi J."/>
            <person name="Roy S.W."/>
            <person name="Marshall W.F."/>
            <person name="Sood P."/>
        </authorList>
    </citation>
    <scope>NUCLEOTIDE SEQUENCE [LARGE SCALE GENOMIC DNA]</scope>
    <source>
        <strain evidence="2">WM001</strain>
    </source>
</reference>
<dbReference type="InterPro" id="IPR002110">
    <property type="entry name" value="Ankyrin_rpt"/>
</dbReference>
<dbReference type="Pfam" id="PF13857">
    <property type="entry name" value="Ank_5"/>
    <property type="match status" value="1"/>
</dbReference>
<protein>
    <recommendedName>
        <fullName evidence="4">DUF3447 domain-containing protein</fullName>
    </recommendedName>
</protein>
<dbReference type="Gene3D" id="1.25.40.20">
    <property type="entry name" value="Ankyrin repeat-containing domain"/>
    <property type="match status" value="1"/>
</dbReference>
<evidence type="ECO:0008006" key="4">
    <source>
        <dbReference type="Google" id="ProtNLM"/>
    </source>
</evidence>
<comment type="caution">
    <text evidence="2">The sequence shown here is derived from an EMBL/GenBank/DDBJ whole genome shotgun (WGS) entry which is preliminary data.</text>
</comment>
<sequence>MLDNETAKYNTLRINALAYALMIGDVTMFIYLHKLGCSLSSMESNLAQQGVRFFNILCIKGYSSILSYYLPLYFADLASSFSRHIEKLPNSSLDAEFNPFSEQNYTPMQLAIIFDHIQIVTVISEFTKNLIKSPEIFDLDYKEVTTGMSCPLLAVKYGNFTMVKYLHSNYNCDFYALNVDGLNAVEIAVNEIKARPHRSYLKIICFLIDIVGIKVDKILNEILHKNNDPALQEYFMMKLKKVKDSKFQEEDHKENTFE</sequence>
<dbReference type="Proteomes" id="UP000187209">
    <property type="component" value="Unassembled WGS sequence"/>
</dbReference>
<accession>A0A1R2D4J8</accession>
<name>A0A1R2D4J8_9CILI</name>